<dbReference type="AlphaFoldDB" id="A0A3A9ZA78"/>
<reference evidence="2 3" key="1">
    <citation type="journal article" date="2004" name="Syst. Appl. Microbiol.">
        <title>Cryptoendolithic actinomycetes from antarctic sandstone rock samples: Micromonospora endolithica sp. nov. and two isolates related to Micromonospora coerulea Jensen 1932.</title>
        <authorList>
            <person name="Hirsch P."/>
            <person name="Mevs U."/>
            <person name="Kroppenstedt R.M."/>
            <person name="Schumann P."/>
            <person name="Stackebrandt E."/>
        </authorList>
    </citation>
    <scope>NUCLEOTIDE SEQUENCE [LARGE SCALE GENOMIC DNA]</scope>
    <source>
        <strain evidence="2 3">JCM 12677</strain>
    </source>
</reference>
<proteinExistence type="predicted"/>
<accession>A0A3A9ZA78</accession>
<dbReference type="InterPro" id="IPR032710">
    <property type="entry name" value="NTF2-like_dom_sf"/>
</dbReference>
<evidence type="ECO:0000313" key="3">
    <source>
        <dbReference type="Proteomes" id="UP000281726"/>
    </source>
</evidence>
<gene>
    <name evidence="2" type="ORF">D7223_16570</name>
</gene>
<dbReference type="SUPFAM" id="SSF54427">
    <property type="entry name" value="NTF2-like"/>
    <property type="match status" value="1"/>
</dbReference>
<protein>
    <submittedName>
        <fullName evidence="2">Uncharacterized protein</fullName>
    </submittedName>
</protein>
<keyword evidence="3" id="KW-1185">Reference proteome</keyword>
<evidence type="ECO:0000313" key="2">
    <source>
        <dbReference type="EMBL" id="RKN45253.1"/>
    </source>
</evidence>
<dbReference type="RefSeq" id="WP_120729317.1">
    <property type="nucleotide sequence ID" value="NZ_RBAK01000006.1"/>
</dbReference>
<evidence type="ECO:0000256" key="1">
    <source>
        <dbReference type="SAM" id="MobiDB-lite"/>
    </source>
</evidence>
<feature type="region of interest" description="Disordered" evidence="1">
    <location>
        <begin position="26"/>
        <end position="49"/>
    </location>
</feature>
<comment type="caution">
    <text evidence="2">The sequence shown here is derived from an EMBL/GenBank/DDBJ whole genome shotgun (WGS) entry which is preliminary data.</text>
</comment>
<organism evidence="2 3">
    <name type="scientific">Micromonospora endolithica</name>
    <dbReference type="NCBI Taxonomy" id="230091"/>
    <lineage>
        <taxon>Bacteria</taxon>
        <taxon>Bacillati</taxon>
        <taxon>Actinomycetota</taxon>
        <taxon>Actinomycetes</taxon>
        <taxon>Micromonosporales</taxon>
        <taxon>Micromonosporaceae</taxon>
        <taxon>Micromonospora</taxon>
    </lineage>
</organism>
<dbReference type="EMBL" id="RBAK01000006">
    <property type="protein sequence ID" value="RKN45253.1"/>
    <property type="molecule type" value="Genomic_DNA"/>
</dbReference>
<sequence length="172" mass="18464">MRKTIIAVGALGLALLTAGCGNEDTTEPTALAAPGAASTEAKADKPQEPKTVEAAKALAQKEYDTYAAGDWKGAWDLWTKEGKAAISRDEYARLHTECKTITGLTFEITGARLEGEDKAVVNFKRSIAAGMSEIRYEDGQWRYQPDGESMADYAKGVDKVIAEGQASGRCQK</sequence>
<name>A0A3A9ZA78_9ACTN</name>
<dbReference type="Proteomes" id="UP000281726">
    <property type="component" value="Unassembled WGS sequence"/>
</dbReference>
<dbReference type="PROSITE" id="PS51257">
    <property type="entry name" value="PROKAR_LIPOPROTEIN"/>
    <property type="match status" value="1"/>
</dbReference>
<dbReference type="OrthoDB" id="3687522at2"/>